<organism evidence="1">
    <name type="scientific">Physcomitrium patens</name>
    <name type="common">Spreading-leaved earth moss</name>
    <name type="synonym">Physcomitrella patens</name>
    <dbReference type="NCBI Taxonomy" id="3218"/>
    <lineage>
        <taxon>Eukaryota</taxon>
        <taxon>Viridiplantae</taxon>
        <taxon>Streptophyta</taxon>
        <taxon>Embryophyta</taxon>
        <taxon>Bryophyta</taxon>
        <taxon>Bryophytina</taxon>
        <taxon>Bryopsida</taxon>
        <taxon>Funariidae</taxon>
        <taxon>Funariales</taxon>
        <taxon>Funariaceae</taxon>
        <taxon>Physcomitrium</taxon>
    </lineage>
</organism>
<dbReference type="AlphaFoldDB" id="A0A2K1JE51"/>
<reference evidence="1 3" key="1">
    <citation type="journal article" date="2008" name="Science">
        <title>The Physcomitrella genome reveals evolutionary insights into the conquest of land by plants.</title>
        <authorList>
            <person name="Rensing S."/>
            <person name="Lang D."/>
            <person name="Zimmer A."/>
            <person name="Terry A."/>
            <person name="Salamov A."/>
            <person name="Shapiro H."/>
            <person name="Nishiyama T."/>
            <person name="Perroud P.-F."/>
            <person name="Lindquist E."/>
            <person name="Kamisugi Y."/>
            <person name="Tanahashi T."/>
            <person name="Sakakibara K."/>
            <person name="Fujita T."/>
            <person name="Oishi K."/>
            <person name="Shin-I T."/>
            <person name="Kuroki Y."/>
            <person name="Toyoda A."/>
            <person name="Suzuki Y."/>
            <person name="Hashimoto A."/>
            <person name="Yamaguchi K."/>
            <person name="Sugano A."/>
            <person name="Kohara Y."/>
            <person name="Fujiyama A."/>
            <person name="Anterola A."/>
            <person name="Aoki S."/>
            <person name="Ashton N."/>
            <person name="Barbazuk W.B."/>
            <person name="Barker E."/>
            <person name="Bennetzen J."/>
            <person name="Bezanilla M."/>
            <person name="Blankenship R."/>
            <person name="Cho S.H."/>
            <person name="Dutcher S."/>
            <person name="Estelle M."/>
            <person name="Fawcett J.A."/>
            <person name="Gundlach H."/>
            <person name="Hanada K."/>
            <person name="Heyl A."/>
            <person name="Hicks K.A."/>
            <person name="Hugh J."/>
            <person name="Lohr M."/>
            <person name="Mayer K."/>
            <person name="Melkozernov A."/>
            <person name="Murata T."/>
            <person name="Nelson D."/>
            <person name="Pils B."/>
            <person name="Prigge M."/>
            <person name="Reiss B."/>
            <person name="Renner T."/>
            <person name="Rombauts S."/>
            <person name="Rushton P."/>
            <person name="Sanderfoot A."/>
            <person name="Schween G."/>
            <person name="Shiu S.-H."/>
            <person name="Stueber K."/>
            <person name="Theodoulou F.L."/>
            <person name="Tu H."/>
            <person name="Van de Peer Y."/>
            <person name="Verrier P.J."/>
            <person name="Waters E."/>
            <person name="Wood A."/>
            <person name="Yang L."/>
            <person name="Cove D."/>
            <person name="Cuming A."/>
            <person name="Hasebe M."/>
            <person name="Lucas S."/>
            <person name="Mishler D.B."/>
            <person name="Reski R."/>
            <person name="Grigoriev I."/>
            <person name="Quatrano R.S."/>
            <person name="Boore J.L."/>
        </authorList>
    </citation>
    <scope>NUCLEOTIDE SEQUENCE [LARGE SCALE GENOMIC DNA]</scope>
    <source>
        <strain evidence="2 3">cv. Gransden 2004</strain>
    </source>
</reference>
<keyword evidence="3" id="KW-1185">Reference proteome</keyword>
<dbReference type="EnsemblPlants" id="Pp3c15_22270V3.1">
    <property type="protein sequence ID" value="Pp3c15_22270V3.1"/>
    <property type="gene ID" value="Pp3c15_22270"/>
</dbReference>
<dbReference type="Gramene" id="Pp3c15_22270V3.1">
    <property type="protein sequence ID" value="Pp3c15_22270V3.1"/>
    <property type="gene ID" value="Pp3c15_22270"/>
</dbReference>
<accession>A0A2K1JE51</accession>
<reference evidence="2" key="3">
    <citation type="submission" date="2020-12" db="UniProtKB">
        <authorList>
            <consortium name="EnsemblPlants"/>
        </authorList>
    </citation>
    <scope>IDENTIFICATION</scope>
</reference>
<evidence type="ECO:0000313" key="2">
    <source>
        <dbReference type="EnsemblPlants" id="Pp3c15_22270V3.1"/>
    </source>
</evidence>
<sequence>MVTDPHMLSESAIFVFLREDSSFQLDECTLSPQSETLLMFSHFLCAYKLPTL</sequence>
<name>A0A2K1JE51_PHYPA</name>
<dbReference type="InParanoid" id="A0A2K1JE51"/>
<gene>
    <name evidence="1" type="ORF">PHYPA_020079</name>
</gene>
<dbReference type="EMBL" id="ABEU02000015">
    <property type="protein sequence ID" value="PNR39799.1"/>
    <property type="molecule type" value="Genomic_DNA"/>
</dbReference>
<reference evidence="1 3" key="2">
    <citation type="journal article" date="2018" name="Plant J.">
        <title>The Physcomitrella patens chromosome-scale assembly reveals moss genome structure and evolution.</title>
        <authorList>
            <person name="Lang D."/>
            <person name="Ullrich K.K."/>
            <person name="Murat F."/>
            <person name="Fuchs J."/>
            <person name="Jenkins J."/>
            <person name="Haas F.B."/>
            <person name="Piednoel M."/>
            <person name="Gundlach H."/>
            <person name="Van Bel M."/>
            <person name="Meyberg R."/>
            <person name="Vives C."/>
            <person name="Morata J."/>
            <person name="Symeonidi A."/>
            <person name="Hiss M."/>
            <person name="Muchero W."/>
            <person name="Kamisugi Y."/>
            <person name="Saleh O."/>
            <person name="Blanc G."/>
            <person name="Decker E.L."/>
            <person name="van Gessel N."/>
            <person name="Grimwood J."/>
            <person name="Hayes R.D."/>
            <person name="Graham S.W."/>
            <person name="Gunter L.E."/>
            <person name="McDaniel S.F."/>
            <person name="Hoernstein S.N.W."/>
            <person name="Larsson A."/>
            <person name="Li F.W."/>
            <person name="Perroud P.F."/>
            <person name="Phillips J."/>
            <person name="Ranjan P."/>
            <person name="Rokshar D.S."/>
            <person name="Rothfels C.J."/>
            <person name="Schneider L."/>
            <person name="Shu S."/>
            <person name="Stevenson D.W."/>
            <person name="Thummler F."/>
            <person name="Tillich M."/>
            <person name="Villarreal Aguilar J.C."/>
            <person name="Widiez T."/>
            <person name="Wong G.K."/>
            <person name="Wymore A."/>
            <person name="Zhang Y."/>
            <person name="Zimmer A.D."/>
            <person name="Quatrano R.S."/>
            <person name="Mayer K.F.X."/>
            <person name="Goodstein D."/>
            <person name="Casacuberta J.M."/>
            <person name="Vandepoele K."/>
            <person name="Reski R."/>
            <person name="Cuming A.C."/>
            <person name="Tuskan G.A."/>
            <person name="Maumus F."/>
            <person name="Salse J."/>
            <person name="Schmutz J."/>
            <person name="Rensing S.A."/>
        </authorList>
    </citation>
    <scope>NUCLEOTIDE SEQUENCE [LARGE SCALE GENOMIC DNA]</scope>
    <source>
        <strain evidence="2 3">cv. Gransden 2004</strain>
    </source>
</reference>
<proteinExistence type="predicted"/>
<evidence type="ECO:0000313" key="1">
    <source>
        <dbReference type="EMBL" id="PNR39799.1"/>
    </source>
</evidence>
<evidence type="ECO:0000313" key="3">
    <source>
        <dbReference type="Proteomes" id="UP000006727"/>
    </source>
</evidence>
<dbReference type="Proteomes" id="UP000006727">
    <property type="component" value="Chromosome 15"/>
</dbReference>
<protein>
    <submittedName>
        <fullName evidence="1 2">Uncharacterized protein</fullName>
    </submittedName>
</protein>